<reference evidence="2 3" key="1">
    <citation type="journal article" date="2019" name="Nat. Ecol. Evol.">
        <title>Megaphylogeny resolves global patterns of mushroom evolution.</title>
        <authorList>
            <person name="Varga T."/>
            <person name="Krizsan K."/>
            <person name="Foldi C."/>
            <person name="Dima B."/>
            <person name="Sanchez-Garcia M."/>
            <person name="Sanchez-Ramirez S."/>
            <person name="Szollosi G.J."/>
            <person name="Szarkandi J.G."/>
            <person name="Papp V."/>
            <person name="Albert L."/>
            <person name="Andreopoulos W."/>
            <person name="Angelini C."/>
            <person name="Antonin V."/>
            <person name="Barry K.W."/>
            <person name="Bougher N.L."/>
            <person name="Buchanan P."/>
            <person name="Buyck B."/>
            <person name="Bense V."/>
            <person name="Catcheside P."/>
            <person name="Chovatia M."/>
            <person name="Cooper J."/>
            <person name="Damon W."/>
            <person name="Desjardin D."/>
            <person name="Finy P."/>
            <person name="Geml J."/>
            <person name="Haridas S."/>
            <person name="Hughes K."/>
            <person name="Justo A."/>
            <person name="Karasinski D."/>
            <person name="Kautmanova I."/>
            <person name="Kiss B."/>
            <person name="Kocsube S."/>
            <person name="Kotiranta H."/>
            <person name="LaButti K.M."/>
            <person name="Lechner B.E."/>
            <person name="Liimatainen K."/>
            <person name="Lipzen A."/>
            <person name="Lukacs Z."/>
            <person name="Mihaltcheva S."/>
            <person name="Morgado L.N."/>
            <person name="Niskanen T."/>
            <person name="Noordeloos M.E."/>
            <person name="Ohm R.A."/>
            <person name="Ortiz-Santana B."/>
            <person name="Ovrebo C."/>
            <person name="Racz N."/>
            <person name="Riley R."/>
            <person name="Savchenko A."/>
            <person name="Shiryaev A."/>
            <person name="Soop K."/>
            <person name="Spirin V."/>
            <person name="Szebenyi C."/>
            <person name="Tomsovsky M."/>
            <person name="Tulloss R.E."/>
            <person name="Uehling J."/>
            <person name="Grigoriev I.V."/>
            <person name="Vagvolgyi C."/>
            <person name="Papp T."/>
            <person name="Martin F.M."/>
            <person name="Miettinen O."/>
            <person name="Hibbett D.S."/>
            <person name="Nagy L.G."/>
        </authorList>
    </citation>
    <scope>NUCLEOTIDE SEQUENCE [LARGE SCALE GENOMIC DNA]</scope>
    <source>
        <strain evidence="2 3">CBS 962.96</strain>
    </source>
</reference>
<dbReference type="Proteomes" id="UP000297245">
    <property type="component" value="Unassembled WGS sequence"/>
</dbReference>
<sequence>MSIPSSVVLSISSPSFSLSSDDHADPARSRSSTVSTQSFSLVAGESDDEIVWAISSEYQSSSDASSTESSTEEEDDFIVLSRPRSPSGVSTPLHTSNLNSTFSNLSVNSAATSSSDESLVEGRESPRSRRRGPKREKKHAAKPSPSTPVESNGSLSTKPISNTKKRWNKKGKKQTAAVVAVGLGARPIVDDVSERLSECAAVPTEDSSVYDEAVNYITSFLSNPSAHDDSHCRLTLLQSLIIELGIVSRDNSLLPATITTAKAMLKSHAFLNVREYLSVRDQGPKAIQQVMYPSRSALIKSIRKKPKGRASREWVKNHGLSVLLVSCFH</sequence>
<name>A0A4S8MA85_DENBC</name>
<feature type="compositionally biased region" description="Low complexity" evidence="1">
    <location>
        <begin position="29"/>
        <end position="40"/>
    </location>
</feature>
<evidence type="ECO:0000313" key="2">
    <source>
        <dbReference type="EMBL" id="THU99336.1"/>
    </source>
</evidence>
<dbReference type="OrthoDB" id="2596481at2759"/>
<gene>
    <name evidence="2" type="ORF">K435DRAFT_855754</name>
</gene>
<feature type="compositionally biased region" description="Low complexity" evidence="1">
    <location>
        <begin position="1"/>
        <end position="19"/>
    </location>
</feature>
<accession>A0A4S8MA85</accession>
<feature type="compositionally biased region" description="Basic residues" evidence="1">
    <location>
        <begin position="128"/>
        <end position="141"/>
    </location>
</feature>
<feature type="compositionally biased region" description="Polar residues" evidence="1">
    <location>
        <begin position="147"/>
        <end position="162"/>
    </location>
</feature>
<organism evidence="2 3">
    <name type="scientific">Dendrothele bispora (strain CBS 962.96)</name>
    <dbReference type="NCBI Taxonomy" id="1314807"/>
    <lineage>
        <taxon>Eukaryota</taxon>
        <taxon>Fungi</taxon>
        <taxon>Dikarya</taxon>
        <taxon>Basidiomycota</taxon>
        <taxon>Agaricomycotina</taxon>
        <taxon>Agaricomycetes</taxon>
        <taxon>Agaricomycetidae</taxon>
        <taxon>Agaricales</taxon>
        <taxon>Agaricales incertae sedis</taxon>
        <taxon>Dendrothele</taxon>
    </lineage>
</organism>
<keyword evidence="3" id="KW-1185">Reference proteome</keyword>
<evidence type="ECO:0000313" key="3">
    <source>
        <dbReference type="Proteomes" id="UP000297245"/>
    </source>
</evidence>
<proteinExistence type="predicted"/>
<feature type="compositionally biased region" description="Low complexity" evidence="1">
    <location>
        <begin position="95"/>
        <end position="109"/>
    </location>
</feature>
<feature type="region of interest" description="Disordered" evidence="1">
    <location>
        <begin position="1"/>
        <end position="40"/>
    </location>
</feature>
<feature type="compositionally biased region" description="Low complexity" evidence="1">
    <location>
        <begin position="58"/>
        <end position="69"/>
    </location>
</feature>
<feature type="region of interest" description="Disordered" evidence="1">
    <location>
        <begin position="58"/>
        <end position="171"/>
    </location>
</feature>
<dbReference type="EMBL" id="ML179121">
    <property type="protein sequence ID" value="THU99336.1"/>
    <property type="molecule type" value="Genomic_DNA"/>
</dbReference>
<protein>
    <submittedName>
        <fullName evidence="2">Uncharacterized protein</fullName>
    </submittedName>
</protein>
<dbReference type="AlphaFoldDB" id="A0A4S8MA85"/>
<evidence type="ECO:0000256" key="1">
    <source>
        <dbReference type="SAM" id="MobiDB-lite"/>
    </source>
</evidence>